<dbReference type="SUPFAM" id="SSF56024">
    <property type="entry name" value="Phospholipase D/nuclease"/>
    <property type="match status" value="2"/>
</dbReference>
<feature type="region of interest" description="Disordered" evidence="1">
    <location>
        <begin position="417"/>
        <end position="474"/>
    </location>
</feature>
<dbReference type="CDD" id="cd00138">
    <property type="entry name" value="PLDc_SF"/>
    <property type="match status" value="2"/>
</dbReference>
<sequence>MLTSKATKATRADAGAASGASGNRTSAAHATITSALAADPTLPPSVAAERLFPSPAAWRRGILRFRIKEQLEEGRGKGWNWHKGAVHPGNTEPEDEELERVRQRFGYKAESEGGPSRLYLMILADALLPLPRNPMSGVVSPPLLATTGIVPFSIFSTGPDIIGHYYDCIVSARREVVLLTNYWQGGKNVDRIADALRELDRRQGERLAEAARKEGRQLGKPSIEERIIVKIMWDRGPQTLADLFRLRKPVPPGMWKTNGLPEEQDVPNIHVEILNYHRPLMGTFHAKLLLVDRQVALVNSNNIQDRPNIEGCTRLEGDIVNSVYDHALISWGNRLNPPLPCLGSPAPKEPSAEAFSDGGDGGASRLPVLTGAKLQEMAQAARARLQEEDEESEGLPEASSARRSSFALLVDGAMSRRSEGAIQPPPALSIPAAGAHADGPASAPAVPTGGMPSLPTPDGTTEHSTAEQDRATRRAGQLWAQKVLGERFAHLNLPHLGGSSGHSPTIASERRGSAPNAAPTGHSPPASPSLGPRRGFAEVVEAMMKKEGIKPSLWTEGALDAFGLGPSSSRNVAEDARKSRAARGQAKDANARGIDVPHAVSEEPGTGDAETFVMPARDDDNEKAHASPSFASTKLGEKLDKGEGVADDEQEPARLQLDSYALEREVSAPRPAAPLLQVNGDVAPDETPIEDDTASEAAEQGAPGSSAYRRKHARTLSMASRTSASERLAAITKSLDFANLSQVKGEITAEQLAAMQAGEGGGSSTSASSAAAAAIAAQAKAAEGEASSSASSGAAPKADILDFNPFIFHAPHAPVPMALVNRRPHGTPGHSDIRNAQDAAWLAGFRYARRHVFVQSPTLNATPIRHAVLHACRRGVRVELWLGLGFNDKSESMPFQGGTNEQVVTRLYRQLRREGKGSEKFLEVYWYTGKDMTRPLNAVRKQRNCHVKYAQFDDQVAIIGSGNQDTQSWYHSQEINVMLDSQQVVREWNEGLRRNQSTGLYGRVDDDGIWRGRGGAEKVDKGSDK</sequence>
<organism evidence="3 4">
    <name type="scientific">Tilletiopsis washingtonensis</name>
    <dbReference type="NCBI Taxonomy" id="58919"/>
    <lineage>
        <taxon>Eukaryota</taxon>
        <taxon>Fungi</taxon>
        <taxon>Dikarya</taxon>
        <taxon>Basidiomycota</taxon>
        <taxon>Ustilaginomycotina</taxon>
        <taxon>Exobasidiomycetes</taxon>
        <taxon>Entylomatales</taxon>
        <taxon>Entylomatales incertae sedis</taxon>
        <taxon>Tilletiopsis</taxon>
    </lineage>
</organism>
<dbReference type="RefSeq" id="XP_025598474.1">
    <property type="nucleotide sequence ID" value="XM_025742338.1"/>
</dbReference>
<evidence type="ECO:0000256" key="1">
    <source>
        <dbReference type="SAM" id="MobiDB-lite"/>
    </source>
</evidence>
<feature type="region of interest" description="Disordered" evidence="1">
    <location>
        <begin position="1"/>
        <end position="25"/>
    </location>
</feature>
<dbReference type="PANTHER" id="PTHR21248:SF22">
    <property type="entry name" value="PHOSPHOLIPASE D"/>
    <property type="match status" value="1"/>
</dbReference>
<feature type="domain" description="PLD phosphodiesterase" evidence="2">
    <location>
        <begin position="280"/>
        <end position="307"/>
    </location>
</feature>
<gene>
    <name evidence="3" type="ORF">FA09DRAFT_329813</name>
</gene>
<proteinExistence type="predicted"/>
<evidence type="ECO:0000313" key="3">
    <source>
        <dbReference type="EMBL" id="PWN98195.1"/>
    </source>
</evidence>
<feature type="region of interest" description="Disordered" evidence="1">
    <location>
        <begin position="619"/>
        <end position="651"/>
    </location>
</feature>
<reference evidence="3 4" key="1">
    <citation type="journal article" date="2018" name="Mol. Biol. Evol.">
        <title>Broad Genomic Sampling Reveals a Smut Pathogenic Ancestry of the Fungal Clade Ustilaginomycotina.</title>
        <authorList>
            <person name="Kijpornyongpan T."/>
            <person name="Mondo S.J."/>
            <person name="Barry K."/>
            <person name="Sandor L."/>
            <person name="Lee J."/>
            <person name="Lipzen A."/>
            <person name="Pangilinan J."/>
            <person name="LaButti K."/>
            <person name="Hainaut M."/>
            <person name="Henrissat B."/>
            <person name="Grigoriev I.V."/>
            <person name="Spatafora J.W."/>
            <person name="Aime M.C."/>
        </authorList>
    </citation>
    <scope>NUCLEOTIDE SEQUENCE [LARGE SCALE GENOMIC DNA]</scope>
    <source>
        <strain evidence="3 4">MCA 4186</strain>
    </source>
</reference>
<dbReference type="OrthoDB" id="9997422at2759"/>
<feature type="domain" description="PLD phosphodiesterase" evidence="2">
    <location>
        <begin position="946"/>
        <end position="968"/>
    </location>
</feature>
<dbReference type="GO" id="GO:0030572">
    <property type="term" value="F:phosphatidyltransferase activity"/>
    <property type="evidence" value="ECO:0007669"/>
    <property type="project" value="UniProtKB-ARBA"/>
</dbReference>
<evidence type="ECO:0000313" key="4">
    <source>
        <dbReference type="Proteomes" id="UP000245946"/>
    </source>
</evidence>
<dbReference type="Pfam" id="PF13091">
    <property type="entry name" value="PLDc_2"/>
    <property type="match status" value="1"/>
</dbReference>
<dbReference type="InterPro" id="IPR025202">
    <property type="entry name" value="PLD-like_dom"/>
</dbReference>
<dbReference type="PROSITE" id="PS50035">
    <property type="entry name" value="PLD"/>
    <property type="match status" value="2"/>
</dbReference>
<feature type="region of interest" description="Disordered" evidence="1">
    <location>
        <begin position="561"/>
        <end position="591"/>
    </location>
</feature>
<feature type="region of interest" description="Disordered" evidence="1">
    <location>
        <begin position="494"/>
        <end position="533"/>
    </location>
</feature>
<dbReference type="InterPro" id="IPR001736">
    <property type="entry name" value="PLipase_D/transphosphatidylase"/>
</dbReference>
<dbReference type="STRING" id="58919.A0A316ZD39"/>
<protein>
    <recommendedName>
        <fullName evidence="2">PLD phosphodiesterase domain-containing protein</fullName>
    </recommendedName>
</protein>
<feature type="compositionally biased region" description="Basic and acidic residues" evidence="1">
    <location>
        <begin position="635"/>
        <end position="644"/>
    </location>
</feature>
<accession>A0A316ZD39</accession>
<feature type="compositionally biased region" description="Acidic residues" evidence="1">
    <location>
        <begin position="683"/>
        <end position="694"/>
    </location>
</feature>
<evidence type="ECO:0000259" key="2">
    <source>
        <dbReference type="PROSITE" id="PS50035"/>
    </source>
</evidence>
<dbReference type="Gene3D" id="3.30.870.10">
    <property type="entry name" value="Endonuclease Chain A"/>
    <property type="match status" value="2"/>
</dbReference>
<dbReference type="PANTHER" id="PTHR21248">
    <property type="entry name" value="CARDIOLIPIN SYNTHASE"/>
    <property type="match status" value="1"/>
</dbReference>
<feature type="region of interest" description="Disordered" evidence="1">
    <location>
        <begin position="671"/>
        <end position="723"/>
    </location>
</feature>
<feature type="compositionally biased region" description="Basic and acidic residues" evidence="1">
    <location>
        <begin position="460"/>
        <end position="472"/>
    </location>
</feature>
<dbReference type="AlphaFoldDB" id="A0A316ZD39"/>
<name>A0A316ZD39_9BASI</name>
<keyword evidence="4" id="KW-1185">Reference proteome</keyword>
<feature type="compositionally biased region" description="Low complexity" evidence="1">
    <location>
        <begin position="431"/>
        <end position="445"/>
    </location>
</feature>
<dbReference type="Proteomes" id="UP000245946">
    <property type="component" value="Unassembled WGS sequence"/>
</dbReference>
<dbReference type="EMBL" id="KZ819292">
    <property type="protein sequence ID" value="PWN98195.1"/>
    <property type="molecule type" value="Genomic_DNA"/>
</dbReference>
<dbReference type="GeneID" id="37269882"/>
<feature type="region of interest" description="Disordered" evidence="1">
    <location>
        <begin position="342"/>
        <end position="402"/>
    </location>
</feature>
<dbReference type="GO" id="GO:0032049">
    <property type="term" value="P:cardiolipin biosynthetic process"/>
    <property type="evidence" value="ECO:0007669"/>
    <property type="project" value="UniProtKB-ARBA"/>
</dbReference>